<gene>
    <name evidence="1" type="ORF">ATO3_07895</name>
</gene>
<evidence type="ECO:0000313" key="1">
    <source>
        <dbReference type="EMBL" id="OWU76071.1"/>
    </source>
</evidence>
<dbReference type="Proteomes" id="UP000215377">
    <property type="component" value="Unassembled WGS sequence"/>
</dbReference>
<reference evidence="1 2" key="1">
    <citation type="submission" date="2013-04" db="EMBL/GenBank/DDBJ databases">
        <title>Oceanicola sp. 22II1-22F33 Genome Sequencing.</title>
        <authorList>
            <person name="Lai Q."/>
            <person name="Li G."/>
            <person name="Shao Z."/>
        </authorList>
    </citation>
    <scope>NUCLEOTIDE SEQUENCE [LARGE SCALE GENOMIC DNA]</scope>
    <source>
        <strain evidence="1 2">22II1-22F33</strain>
    </source>
</reference>
<name>A0A225NNL9_9RHOB</name>
<dbReference type="EMBL" id="AQQR01000002">
    <property type="protein sequence ID" value="OWU76071.1"/>
    <property type="molecule type" value="Genomic_DNA"/>
</dbReference>
<organism evidence="1 2">
    <name type="scientific">Marinibacterium profundimaris</name>
    <dbReference type="NCBI Taxonomy" id="1679460"/>
    <lineage>
        <taxon>Bacteria</taxon>
        <taxon>Pseudomonadati</taxon>
        <taxon>Pseudomonadota</taxon>
        <taxon>Alphaproteobacteria</taxon>
        <taxon>Rhodobacterales</taxon>
        <taxon>Paracoccaceae</taxon>
        <taxon>Marinibacterium</taxon>
    </lineage>
</organism>
<evidence type="ECO:0000313" key="2">
    <source>
        <dbReference type="Proteomes" id="UP000215377"/>
    </source>
</evidence>
<proteinExistence type="predicted"/>
<accession>A0A225NNL9</accession>
<dbReference type="AlphaFoldDB" id="A0A225NNL9"/>
<comment type="caution">
    <text evidence="1">The sequence shown here is derived from an EMBL/GenBank/DDBJ whole genome shotgun (WGS) entry which is preliminary data.</text>
</comment>
<protein>
    <submittedName>
        <fullName evidence="1">Uncharacterized protein</fullName>
    </submittedName>
</protein>
<sequence length="116" mass="12624">MKTFWKTPDTGRPAAPLWSVTAVCIALTGGLGTAARADDWSLSLGRDVWASGQTEFKGAHPGAAEPQIDLSLGFDLSENTALTFGWRELGVDDLRDEEFIEDFGSRVPYVGFALRF</sequence>
<keyword evidence="2" id="KW-1185">Reference proteome</keyword>
<dbReference type="RefSeq" id="WP_088649276.1">
    <property type="nucleotide sequence ID" value="NZ_AQQR01000002.1"/>
</dbReference>